<dbReference type="InterPro" id="IPR000073">
    <property type="entry name" value="AB_hydrolase_1"/>
</dbReference>
<evidence type="ECO:0000259" key="2">
    <source>
        <dbReference type="Pfam" id="PF00561"/>
    </source>
</evidence>
<keyword evidence="4" id="KW-1185">Reference proteome</keyword>
<name>A0ABR8W0Q4_9GAMM</name>
<evidence type="ECO:0000313" key="3">
    <source>
        <dbReference type="EMBL" id="MBD8010605.1"/>
    </source>
</evidence>
<evidence type="ECO:0000256" key="1">
    <source>
        <dbReference type="ARBA" id="ARBA00010884"/>
    </source>
</evidence>
<dbReference type="GO" id="GO:0016787">
    <property type="term" value="F:hydrolase activity"/>
    <property type="evidence" value="ECO:0007669"/>
    <property type="project" value="UniProtKB-KW"/>
</dbReference>
<comment type="caution">
    <text evidence="3">The sequence shown here is derived from an EMBL/GenBank/DDBJ whole genome shotgun (WGS) entry which is preliminary data.</text>
</comment>
<dbReference type="InterPro" id="IPR029058">
    <property type="entry name" value="AB_hydrolase_fold"/>
</dbReference>
<reference evidence="3 4" key="1">
    <citation type="submission" date="2020-08" db="EMBL/GenBank/DDBJ databases">
        <title>A Genomic Blueprint of the Chicken Gut Microbiome.</title>
        <authorList>
            <person name="Gilroy R."/>
            <person name="Ravi A."/>
            <person name="Getino M."/>
            <person name="Pursley I."/>
            <person name="Horton D.L."/>
            <person name="Alikhan N.-F."/>
            <person name="Baker D."/>
            <person name="Gharbi K."/>
            <person name="Hall N."/>
            <person name="Watson M."/>
            <person name="Adriaenssens E.M."/>
            <person name="Foster-Nyarko E."/>
            <person name="Jarju S."/>
            <person name="Secka A."/>
            <person name="Antonio M."/>
            <person name="Oren A."/>
            <person name="Chaudhuri R."/>
            <person name="La Ragione R.M."/>
            <person name="Hildebrand F."/>
            <person name="Pallen M.J."/>
        </authorList>
    </citation>
    <scope>NUCLEOTIDE SEQUENCE [LARGE SCALE GENOMIC DNA]</scope>
    <source>
        <strain evidence="3 4">Sa1BUA6</strain>
    </source>
</reference>
<dbReference type="EMBL" id="JACSPT010000031">
    <property type="protein sequence ID" value="MBD8010605.1"/>
    <property type="molecule type" value="Genomic_DNA"/>
</dbReference>
<dbReference type="InterPro" id="IPR012020">
    <property type="entry name" value="ABHD4"/>
</dbReference>
<accession>A0ABR8W0Q4</accession>
<dbReference type="PANTHER" id="PTHR10794">
    <property type="entry name" value="ABHYDROLASE DOMAIN-CONTAINING PROTEIN"/>
    <property type="match status" value="1"/>
</dbReference>
<gene>
    <name evidence="3" type="ORF">H9629_14890</name>
</gene>
<dbReference type="SUPFAM" id="SSF53474">
    <property type="entry name" value="alpha/beta-Hydrolases"/>
    <property type="match status" value="1"/>
</dbReference>
<feature type="domain" description="AB hydrolase-1" evidence="2">
    <location>
        <begin position="105"/>
        <end position="342"/>
    </location>
</feature>
<dbReference type="PANTHER" id="PTHR10794:SF93">
    <property type="entry name" value="SERINE AMINOPEPTIDASE S33 DOMAIN-CONTAINING PROTEIN"/>
    <property type="match status" value="1"/>
</dbReference>
<organism evidence="3 4">
    <name type="scientific">Acinetobacter pecorum</name>
    <dbReference type="NCBI Taxonomy" id="2762215"/>
    <lineage>
        <taxon>Bacteria</taxon>
        <taxon>Pseudomonadati</taxon>
        <taxon>Pseudomonadota</taxon>
        <taxon>Gammaproteobacteria</taxon>
        <taxon>Moraxellales</taxon>
        <taxon>Moraxellaceae</taxon>
        <taxon>Acinetobacter</taxon>
    </lineage>
</organism>
<protein>
    <submittedName>
        <fullName evidence="3">Alpha/beta hydrolase</fullName>
    </submittedName>
</protein>
<sequence length="366" mass="42328">MKNIFHPMKYISNSKLAVKFQPELPKLYYKKDGILNDTVTALEQLRQQYNPTPWLRNHHMHLMFFDMIKKNFINLEYDAIQQLTMADGGITAVAWFGLDLPEDRPTIILLHTITGTVDSMREVVRDLNTYTGWRVALCLRRGHDCLPLTVPKINLFGSTQDLKEQIIYIQDKFPNSDLYAVGSSAGTGLLIRYLGEEAEKTPIKAAFALCPGYNTELGFKNVHPVYSKIMTKKLIRKFVLPHQEIWQQVPQWEEILHVKTLAEFEKTYFKMAGFSEYESYVKASNPIYVFENIKIPLMILNAEDDPVCHIKNLEPYKQAIMKMPNILVVTTRRGSHCGFYEGMFKTTSWATRLMSKFLLSQEKAQN</sequence>
<dbReference type="Gene3D" id="3.40.50.1820">
    <property type="entry name" value="alpha/beta hydrolase"/>
    <property type="match status" value="1"/>
</dbReference>
<evidence type="ECO:0000313" key="4">
    <source>
        <dbReference type="Proteomes" id="UP000621930"/>
    </source>
</evidence>
<dbReference type="Pfam" id="PF00561">
    <property type="entry name" value="Abhydrolase_1"/>
    <property type="match status" value="1"/>
</dbReference>
<keyword evidence="3" id="KW-0378">Hydrolase</keyword>
<dbReference type="PIRSF" id="PIRSF005211">
    <property type="entry name" value="Ab_hydro_YheT"/>
    <property type="match status" value="1"/>
</dbReference>
<comment type="similarity">
    <text evidence="1">Belongs to the AB hydrolase superfamily. AB hydrolase 4 family.</text>
</comment>
<proteinExistence type="inferred from homology"/>
<dbReference type="InterPro" id="IPR050960">
    <property type="entry name" value="AB_hydrolase_4_sf"/>
</dbReference>
<dbReference type="Proteomes" id="UP000621930">
    <property type="component" value="Unassembled WGS sequence"/>
</dbReference>